<dbReference type="InterPro" id="IPR044880">
    <property type="entry name" value="NCX_ion-bd_dom_sf"/>
</dbReference>
<protein>
    <submittedName>
        <fullName evidence="7">Cation:H+ antiporter</fullName>
    </submittedName>
</protein>
<feature type="transmembrane region" description="Helical" evidence="5">
    <location>
        <begin position="66"/>
        <end position="87"/>
    </location>
</feature>
<dbReference type="AlphaFoldDB" id="A0A4R1HXE7"/>
<dbReference type="EMBL" id="SMFZ01000001">
    <property type="protein sequence ID" value="TCK24739.1"/>
    <property type="molecule type" value="Genomic_DNA"/>
</dbReference>
<feature type="transmembrane region" description="Helical" evidence="5">
    <location>
        <begin position="21"/>
        <end position="46"/>
    </location>
</feature>
<dbReference type="Gene3D" id="1.20.1420.30">
    <property type="entry name" value="NCX, central ion-binding region"/>
    <property type="match status" value="2"/>
</dbReference>
<dbReference type="GO" id="GO:0005886">
    <property type="term" value="C:plasma membrane"/>
    <property type="evidence" value="ECO:0007669"/>
    <property type="project" value="TreeGrafter"/>
</dbReference>
<evidence type="ECO:0000313" key="7">
    <source>
        <dbReference type="EMBL" id="TCK24739.1"/>
    </source>
</evidence>
<evidence type="ECO:0000256" key="2">
    <source>
        <dbReference type="ARBA" id="ARBA00022692"/>
    </source>
</evidence>
<dbReference type="Proteomes" id="UP000295560">
    <property type="component" value="Unassembled WGS sequence"/>
</dbReference>
<feature type="domain" description="Sodium/calcium exchanger membrane region" evidence="6">
    <location>
        <begin position="220"/>
        <end position="360"/>
    </location>
</feature>
<dbReference type="GO" id="GO:0008273">
    <property type="term" value="F:calcium, potassium:sodium antiporter activity"/>
    <property type="evidence" value="ECO:0007669"/>
    <property type="project" value="TreeGrafter"/>
</dbReference>
<evidence type="ECO:0000256" key="4">
    <source>
        <dbReference type="ARBA" id="ARBA00023136"/>
    </source>
</evidence>
<dbReference type="PANTHER" id="PTHR10846">
    <property type="entry name" value="SODIUM/POTASSIUM/CALCIUM EXCHANGER"/>
    <property type="match status" value="1"/>
</dbReference>
<feature type="domain" description="Sodium/calcium exchanger membrane region" evidence="6">
    <location>
        <begin position="6"/>
        <end position="137"/>
    </location>
</feature>
<dbReference type="GO" id="GO:0005262">
    <property type="term" value="F:calcium channel activity"/>
    <property type="evidence" value="ECO:0007669"/>
    <property type="project" value="TreeGrafter"/>
</dbReference>
<evidence type="ECO:0000256" key="5">
    <source>
        <dbReference type="SAM" id="Phobius"/>
    </source>
</evidence>
<dbReference type="InterPro" id="IPR004481">
    <property type="entry name" value="K/Na/Ca-exchanger"/>
</dbReference>
<dbReference type="OrthoDB" id="3569277at2"/>
<feature type="transmembrane region" description="Helical" evidence="5">
    <location>
        <begin position="285"/>
        <end position="311"/>
    </location>
</feature>
<keyword evidence="4 5" id="KW-0472">Membrane</keyword>
<gene>
    <name evidence="7" type="ORF">EV378_0529</name>
</gene>
<dbReference type="InterPro" id="IPR004837">
    <property type="entry name" value="NaCa_Exmemb"/>
</dbReference>
<dbReference type="RefSeq" id="WP_132421155.1">
    <property type="nucleotide sequence ID" value="NZ_SMFZ01000001.1"/>
</dbReference>
<feature type="transmembrane region" description="Helical" evidence="5">
    <location>
        <begin position="99"/>
        <end position="115"/>
    </location>
</feature>
<keyword evidence="2 5" id="KW-0812">Transmembrane</keyword>
<reference evidence="7 8" key="1">
    <citation type="submission" date="2019-03" db="EMBL/GenBank/DDBJ databases">
        <title>Sequencing the genomes of 1000 actinobacteria strains.</title>
        <authorList>
            <person name="Klenk H.-P."/>
        </authorList>
    </citation>
    <scope>NUCLEOTIDE SEQUENCE [LARGE SCALE GENOMIC DNA]</scope>
    <source>
        <strain evidence="7 8">DSM 44969</strain>
    </source>
</reference>
<feature type="transmembrane region" description="Helical" evidence="5">
    <location>
        <begin position="317"/>
        <end position="336"/>
    </location>
</feature>
<proteinExistence type="predicted"/>
<keyword evidence="3 5" id="KW-1133">Transmembrane helix</keyword>
<sequence>MIPIIEFVLGIVVLVYSAEKLIGYLVGVASRWAISLFLIAVVFTGIEFDDLTFGIVLNSDELSNVALGTVIGTTVAMTGIVLALAAIIAPCRVDVPRSYLVLFVLAPVIMFALAFTGSLTLVTGIVLVLLFVAFVGWIAYRERTSGRPVWRNAEVYEQLEKAGVSSGGTATAVLTRGGGGSGTDSATGTGGRPGGFDLPPDLRVDQGFLTARQRPAGVTILYAVIALIGLITGAVIAGEGTGGILDTFGIDGTVFGVTIATLALSLEDIFLTVEPARRGAPEIGVANVIGSVVFSVTGKLGIILLVGGAIAVDSEVLTWHLPVLIAMTVIAAGFLATGRLRRWHGIVLLVLYVAYFVLSLVFFNGVPLDAD</sequence>
<keyword evidence="8" id="KW-1185">Reference proteome</keyword>
<feature type="transmembrane region" description="Helical" evidence="5">
    <location>
        <begin position="343"/>
        <end position="363"/>
    </location>
</feature>
<name>A0A4R1HXE7_PSEEN</name>
<evidence type="ECO:0000256" key="3">
    <source>
        <dbReference type="ARBA" id="ARBA00022989"/>
    </source>
</evidence>
<organism evidence="7 8">
    <name type="scientific">Pseudonocardia endophytica</name>
    <dbReference type="NCBI Taxonomy" id="401976"/>
    <lineage>
        <taxon>Bacteria</taxon>
        <taxon>Bacillati</taxon>
        <taxon>Actinomycetota</taxon>
        <taxon>Actinomycetes</taxon>
        <taxon>Pseudonocardiales</taxon>
        <taxon>Pseudonocardiaceae</taxon>
        <taxon>Pseudonocardia</taxon>
    </lineage>
</organism>
<accession>A0A4R1HXE7</accession>
<comment type="caution">
    <text evidence="7">The sequence shown here is derived from an EMBL/GenBank/DDBJ whole genome shotgun (WGS) entry which is preliminary data.</text>
</comment>
<dbReference type="PANTHER" id="PTHR10846:SF8">
    <property type="entry name" value="INNER MEMBRANE PROTEIN YRBG"/>
    <property type="match status" value="1"/>
</dbReference>
<feature type="transmembrane region" description="Helical" evidence="5">
    <location>
        <begin position="248"/>
        <end position="273"/>
    </location>
</feature>
<evidence type="ECO:0000313" key="8">
    <source>
        <dbReference type="Proteomes" id="UP000295560"/>
    </source>
</evidence>
<feature type="transmembrane region" description="Helical" evidence="5">
    <location>
        <begin position="121"/>
        <end position="140"/>
    </location>
</feature>
<evidence type="ECO:0000256" key="1">
    <source>
        <dbReference type="ARBA" id="ARBA00004141"/>
    </source>
</evidence>
<feature type="transmembrane region" description="Helical" evidence="5">
    <location>
        <begin position="216"/>
        <end position="236"/>
    </location>
</feature>
<evidence type="ECO:0000259" key="6">
    <source>
        <dbReference type="Pfam" id="PF01699"/>
    </source>
</evidence>
<dbReference type="GO" id="GO:0006874">
    <property type="term" value="P:intracellular calcium ion homeostasis"/>
    <property type="evidence" value="ECO:0007669"/>
    <property type="project" value="TreeGrafter"/>
</dbReference>
<comment type="subcellular location">
    <subcellularLocation>
        <location evidence="1">Membrane</location>
        <topology evidence="1">Multi-pass membrane protein</topology>
    </subcellularLocation>
</comment>
<dbReference type="Pfam" id="PF01699">
    <property type="entry name" value="Na_Ca_ex"/>
    <property type="match status" value="2"/>
</dbReference>